<proteinExistence type="predicted"/>
<dbReference type="EMBL" id="JACTNZ010000006">
    <property type="protein sequence ID" value="KAG5542827.1"/>
    <property type="molecule type" value="Genomic_DNA"/>
</dbReference>
<name>A0AAV6JQA3_9ERIC</name>
<gene>
    <name evidence="2" type="ORF">RHGRI_015808</name>
    <name evidence="1" type="ORF">RHGRI_022693</name>
</gene>
<evidence type="ECO:0000313" key="1">
    <source>
        <dbReference type="EMBL" id="KAG5534654.1"/>
    </source>
</evidence>
<reference evidence="2 3" key="1">
    <citation type="submission" date="2020-08" db="EMBL/GenBank/DDBJ databases">
        <title>Plant Genome Project.</title>
        <authorList>
            <person name="Zhang R.-G."/>
        </authorList>
    </citation>
    <scope>NUCLEOTIDE SEQUENCE [LARGE SCALE GENOMIC DNA]</scope>
    <source>
        <strain evidence="2">WSP0</strain>
        <tissue evidence="2">Leaf</tissue>
    </source>
</reference>
<protein>
    <submittedName>
        <fullName evidence="2">Uncharacterized protein</fullName>
    </submittedName>
</protein>
<evidence type="ECO:0000313" key="2">
    <source>
        <dbReference type="EMBL" id="KAG5542827.1"/>
    </source>
</evidence>
<organism evidence="2 3">
    <name type="scientific">Rhododendron griersonianum</name>
    <dbReference type="NCBI Taxonomy" id="479676"/>
    <lineage>
        <taxon>Eukaryota</taxon>
        <taxon>Viridiplantae</taxon>
        <taxon>Streptophyta</taxon>
        <taxon>Embryophyta</taxon>
        <taxon>Tracheophyta</taxon>
        <taxon>Spermatophyta</taxon>
        <taxon>Magnoliopsida</taxon>
        <taxon>eudicotyledons</taxon>
        <taxon>Gunneridae</taxon>
        <taxon>Pentapetalae</taxon>
        <taxon>asterids</taxon>
        <taxon>Ericales</taxon>
        <taxon>Ericaceae</taxon>
        <taxon>Ericoideae</taxon>
        <taxon>Rhodoreae</taxon>
        <taxon>Rhododendron</taxon>
    </lineage>
</organism>
<comment type="caution">
    <text evidence="2">The sequence shown here is derived from an EMBL/GenBank/DDBJ whole genome shotgun (WGS) entry which is preliminary data.</text>
</comment>
<dbReference type="AlphaFoldDB" id="A0AAV6JQA3"/>
<dbReference type="EMBL" id="JACTNZ010000008">
    <property type="protein sequence ID" value="KAG5534654.1"/>
    <property type="molecule type" value="Genomic_DNA"/>
</dbReference>
<accession>A0AAV6JQA3</accession>
<dbReference type="Proteomes" id="UP000823749">
    <property type="component" value="Chromosome 8"/>
</dbReference>
<evidence type="ECO:0000313" key="3">
    <source>
        <dbReference type="Proteomes" id="UP000823749"/>
    </source>
</evidence>
<dbReference type="Proteomes" id="UP000823749">
    <property type="component" value="Chromosome 6"/>
</dbReference>
<keyword evidence="3" id="KW-1185">Reference proteome</keyword>
<sequence>MKNFTRKVSIKDGCFQSTGMENLQNQLMVEDSDVIHVFVKDSDNIRLLVLCSNGLEKMYLWL</sequence>